<organism evidence="3 4">
    <name type="scientific">Tessaracoccus flavescens</name>
    <dbReference type="NCBI Taxonomy" id="399497"/>
    <lineage>
        <taxon>Bacteria</taxon>
        <taxon>Bacillati</taxon>
        <taxon>Actinomycetota</taxon>
        <taxon>Actinomycetes</taxon>
        <taxon>Propionibacteriales</taxon>
        <taxon>Propionibacteriaceae</taxon>
        <taxon>Tessaracoccus</taxon>
    </lineage>
</organism>
<feature type="transmembrane region" description="Helical" evidence="2">
    <location>
        <begin position="38"/>
        <end position="59"/>
    </location>
</feature>
<keyword evidence="2" id="KW-0472">Membrane</keyword>
<accession>A0A1Q2CWB1</accession>
<evidence type="ECO:0000256" key="1">
    <source>
        <dbReference type="SAM" id="MobiDB-lite"/>
    </source>
</evidence>
<proteinExistence type="predicted"/>
<dbReference type="AlphaFoldDB" id="A0A1Q2CWB1"/>
<sequence>MNDNEHLTHLMRRSVDDHEITTPDLLPRAKASRTRRRVGGVAGVAVLVAAGAFAVNSTLASTNVATPEPAEPAPSTAPAEPAPSVRPTEQALSNEEVALRCQSQLDAYNADPDYVPEGFAYPAWQIAHTDQQYRVGDAVLFLDPSKDFRWPLCIVPAEGDAPTEIPDPAPSLDNPERLLGLCSQYLHNVLPPESDEQFIEGNPTRHYDFETPDLRGATIVAGAEEAGNVTALLKLGDAFYTCDQAGLDGDLPNSVTREPSYASGDEFPGAGLAYFLPGNGKSDDPSVRPYLAGSGHVPVKRATSFVIDGHLSVEIAEDGSYAFIEHTQPKQSGAMTIDYLDAEGNVLHTSTDGGDPYIVP</sequence>
<dbReference type="KEGG" id="tfa:BW733_05775"/>
<feature type="region of interest" description="Disordered" evidence="1">
    <location>
        <begin position="64"/>
        <end position="95"/>
    </location>
</feature>
<name>A0A1Q2CWB1_9ACTN</name>
<keyword evidence="2" id="KW-1133">Transmembrane helix</keyword>
<dbReference type="RefSeq" id="WP_077348727.1">
    <property type="nucleotide sequence ID" value="NZ_CP019607.1"/>
</dbReference>
<keyword evidence="2" id="KW-0812">Transmembrane</keyword>
<dbReference type="Proteomes" id="UP000188235">
    <property type="component" value="Chromosome"/>
</dbReference>
<reference evidence="3 4" key="1">
    <citation type="journal article" date="2008" name="Int. J. Syst. Evol. Microbiol.">
        <title>Tessaracoccus flavescens sp. nov., isolated from marine sediment.</title>
        <authorList>
            <person name="Lee D.W."/>
            <person name="Lee S.D."/>
        </authorList>
    </citation>
    <scope>NUCLEOTIDE SEQUENCE [LARGE SCALE GENOMIC DNA]</scope>
    <source>
        <strain evidence="3 4">SST-39T</strain>
    </source>
</reference>
<dbReference type="STRING" id="399497.BW733_05775"/>
<feature type="compositionally biased region" description="Low complexity" evidence="1">
    <location>
        <begin position="65"/>
        <end position="83"/>
    </location>
</feature>
<protein>
    <submittedName>
        <fullName evidence="3">Uncharacterized protein</fullName>
    </submittedName>
</protein>
<keyword evidence="4" id="KW-1185">Reference proteome</keyword>
<gene>
    <name evidence="3" type="ORF">BW733_05775</name>
</gene>
<evidence type="ECO:0000256" key="2">
    <source>
        <dbReference type="SAM" id="Phobius"/>
    </source>
</evidence>
<dbReference type="EMBL" id="CP019607">
    <property type="protein sequence ID" value="AQP50412.1"/>
    <property type="molecule type" value="Genomic_DNA"/>
</dbReference>
<evidence type="ECO:0000313" key="4">
    <source>
        <dbReference type="Proteomes" id="UP000188235"/>
    </source>
</evidence>
<evidence type="ECO:0000313" key="3">
    <source>
        <dbReference type="EMBL" id="AQP50412.1"/>
    </source>
</evidence>